<feature type="domain" description="RDD" evidence="7">
    <location>
        <begin position="83"/>
        <end position="230"/>
    </location>
</feature>
<sequence length="256" mass="28006">MQVWLGRNGERFGPYTEDEVRQWLRDGTCGPDELGWHDGMTDWRPLGELFPGERPAAVPPGAVPPPPPPPPFLGVTDEAAPEYAGFWLRFGAWVIDYIVITVPSTFIAMAMGFQHAITTLFQQMETNQAAAMSAYLDEVRPISYIVLLIGFAYYVLCESSKWQGTLGKLAVGIRVTDTSGQRLTLGRAAGRNLIRLANAVPFLSVFLPMVFYVTAAFSERKQGIHDMLAGTYVLTGRADARVASAPRSGTSGTFDA</sequence>
<evidence type="ECO:0000313" key="9">
    <source>
        <dbReference type="EMBL" id="QDE41246.1"/>
    </source>
</evidence>
<dbReference type="KEGG" id="lpy:FIV34_19605"/>
<accession>A0A4Y5Z8F1</accession>
<dbReference type="SUPFAM" id="SSF55277">
    <property type="entry name" value="GYF domain"/>
    <property type="match status" value="1"/>
</dbReference>
<dbReference type="InterPro" id="IPR035445">
    <property type="entry name" value="GYF-like_dom_sf"/>
</dbReference>
<keyword evidence="5 6" id="KW-0472">Membrane</keyword>
<evidence type="ECO:0000256" key="2">
    <source>
        <dbReference type="ARBA" id="ARBA00022475"/>
    </source>
</evidence>
<evidence type="ECO:0000256" key="5">
    <source>
        <dbReference type="ARBA" id="ARBA00023136"/>
    </source>
</evidence>
<evidence type="ECO:0000256" key="4">
    <source>
        <dbReference type="ARBA" id="ARBA00022989"/>
    </source>
</evidence>
<keyword evidence="10" id="KW-1185">Reference proteome</keyword>
<proteinExistence type="predicted"/>
<dbReference type="Pfam" id="PF14237">
    <property type="entry name" value="GYF_2"/>
    <property type="match status" value="1"/>
</dbReference>
<dbReference type="PANTHER" id="PTHR36115:SF9">
    <property type="entry name" value="LMO1584 PROTEIN"/>
    <property type="match status" value="1"/>
</dbReference>
<dbReference type="RefSeq" id="WP_139985168.1">
    <property type="nucleotide sequence ID" value="NZ_CP041046.1"/>
</dbReference>
<dbReference type="Proteomes" id="UP000316093">
    <property type="component" value="Chromosome"/>
</dbReference>
<evidence type="ECO:0000259" key="8">
    <source>
        <dbReference type="Pfam" id="PF14237"/>
    </source>
</evidence>
<dbReference type="InterPro" id="IPR051791">
    <property type="entry name" value="Pra-immunoreactive"/>
</dbReference>
<dbReference type="OrthoDB" id="9793824at2"/>
<evidence type="ECO:0000256" key="6">
    <source>
        <dbReference type="SAM" id="Phobius"/>
    </source>
</evidence>
<dbReference type="EMBL" id="CP041046">
    <property type="protein sequence ID" value="QDE41246.1"/>
    <property type="molecule type" value="Genomic_DNA"/>
</dbReference>
<organism evidence="9 10">
    <name type="scientific">Luteibacter pinisoli</name>
    <dbReference type="NCBI Taxonomy" id="2589080"/>
    <lineage>
        <taxon>Bacteria</taxon>
        <taxon>Pseudomonadati</taxon>
        <taxon>Pseudomonadota</taxon>
        <taxon>Gammaproteobacteria</taxon>
        <taxon>Lysobacterales</taxon>
        <taxon>Rhodanobacteraceae</taxon>
        <taxon>Luteibacter</taxon>
    </lineage>
</organism>
<evidence type="ECO:0000259" key="7">
    <source>
        <dbReference type="Pfam" id="PF06271"/>
    </source>
</evidence>
<dbReference type="AlphaFoldDB" id="A0A4Y5Z8F1"/>
<dbReference type="GO" id="GO:0005886">
    <property type="term" value="C:plasma membrane"/>
    <property type="evidence" value="ECO:0007669"/>
    <property type="project" value="UniProtKB-SubCell"/>
</dbReference>
<comment type="subcellular location">
    <subcellularLocation>
        <location evidence="1">Cell membrane</location>
        <topology evidence="1">Multi-pass membrane protein</topology>
    </subcellularLocation>
</comment>
<gene>
    <name evidence="9" type="ORF">FIV34_19605</name>
</gene>
<keyword evidence="3 6" id="KW-0812">Transmembrane</keyword>
<feature type="transmembrane region" description="Helical" evidence="6">
    <location>
        <begin position="90"/>
        <end position="113"/>
    </location>
</feature>
<protein>
    <submittedName>
        <fullName evidence="9">RDD family protein</fullName>
    </submittedName>
</protein>
<name>A0A4Y5Z8F1_9GAMM</name>
<feature type="domain" description="GYF" evidence="8">
    <location>
        <begin position="6"/>
        <end position="48"/>
    </location>
</feature>
<evidence type="ECO:0000256" key="3">
    <source>
        <dbReference type="ARBA" id="ARBA00022692"/>
    </source>
</evidence>
<dbReference type="InterPro" id="IPR010432">
    <property type="entry name" value="RDD"/>
</dbReference>
<keyword evidence="4 6" id="KW-1133">Transmembrane helix</keyword>
<feature type="transmembrane region" description="Helical" evidence="6">
    <location>
        <begin position="199"/>
        <end position="217"/>
    </location>
</feature>
<feature type="transmembrane region" description="Helical" evidence="6">
    <location>
        <begin position="134"/>
        <end position="156"/>
    </location>
</feature>
<dbReference type="Pfam" id="PF06271">
    <property type="entry name" value="RDD"/>
    <property type="match status" value="1"/>
</dbReference>
<reference evidence="9 10" key="1">
    <citation type="submission" date="2019-06" db="EMBL/GenBank/DDBJ databases">
        <title>A complete genome sequence for Luteibacter pinisoli MAH-14.</title>
        <authorList>
            <person name="Baltrus D.A."/>
        </authorList>
    </citation>
    <scope>NUCLEOTIDE SEQUENCE [LARGE SCALE GENOMIC DNA]</scope>
    <source>
        <strain evidence="9 10">MAH-14</strain>
    </source>
</reference>
<evidence type="ECO:0000256" key="1">
    <source>
        <dbReference type="ARBA" id="ARBA00004651"/>
    </source>
</evidence>
<dbReference type="InterPro" id="IPR025640">
    <property type="entry name" value="GYF_2"/>
</dbReference>
<dbReference type="PANTHER" id="PTHR36115">
    <property type="entry name" value="PROLINE-RICH ANTIGEN HOMOLOG-RELATED"/>
    <property type="match status" value="1"/>
</dbReference>
<evidence type="ECO:0000313" key="10">
    <source>
        <dbReference type="Proteomes" id="UP000316093"/>
    </source>
</evidence>
<keyword evidence="2" id="KW-1003">Cell membrane</keyword>